<keyword evidence="1" id="KW-0678">Repressor</keyword>
<accession>A0ABN6ELD3</accession>
<dbReference type="PROSITE" id="PS50937">
    <property type="entry name" value="HTH_MERR_2"/>
    <property type="match status" value="1"/>
</dbReference>
<keyword evidence="2" id="KW-0805">Transcription regulation</keyword>
<dbReference type="PANTHER" id="PTHR30204:SF69">
    <property type="entry name" value="MERR-FAMILY TRANSCRIPTIONAL REGULATOR"/>
    <property type="match status" value="1"/>
</dbReference>
<dbReference type="Proteomes" id="UP001053296">
    <property type="component" value="Chromosome"/>
</dbReference>
<dbReference type="InterPro" id="IPR047057">
    <property type="entry name" value="MerR_fam"/>
</dbReference>
<organism evidence="6 7">
    <name type="scientific">Pseudodesulfovibrio sediminis</name>
    <dbReference type="NCBI Taxonomy" id="2810563"/>
    <lineage>
        <taxon>Bacteria</taxon>
        <taxon>Pseudomonadati</taxon>
        <taxon>Thermodesulfobacteriota</taxon>
        <taxon>Desulfovibrionia</taxon>
        <taxon>Desulfovibrionales</taxon>
        <taxon>Desulfovibrionaceae</taxon>
    </lineage>
</organism>
<reference evidence="6" key="1">
    <citation type="journal article" date="2022" name="Arch. Microbiol.">
        <title>Pseudodesulfovibrio sediminis sp. nov., a mesophilic and neutrophilic sulfate-reducing bacterium isolated from sediment of a brackish lake.</title>
        <authorList>
            <person name="Takahashi A."/>
            <person name="Kojima H."/>
            <person name="Watanabe M."/>
            <person name="Fukui M."/>
        </authorList>
    </citation>
    <scope>NUCLEOTIDE SEQUENCE</scope>
    <source>
        <strain evidence="6">SF6</strain>
    </source>
</reference>
<evidence type="ECO:0000256" key="2">
    <source>
        <dbReference type="ARBA" id="ARBA00023015"/>
    </source>
</evidence>
<proteinExistence type="predicted"/>
<dbReference type="EMBL" id="AP024485">
    <property type="protein sequence ID" value="BCS86843.1"/>
    <property type="molecule type" value="Genomic_DNA"/>
</dbReference>
<dbReference type="PANTHER" id="PTHR30204">
    <property type="entry name" value="REDOX-CYCLING DRUG-SENSING TRANSCRIPTIONAL ACTIVATOR SOXR"/>
    <property type="match status" value="1"/>
</dbReference>
<dbReference type="CDD" id="cd04762">
    <property type="entry name" value="HTH_MerR-trunc"/>
    <property type="match status" value="1"/>
</dbReference>
<evidence type="ECO:0000256" key="1">
    <source>
        <dbReference type="ARBA" id="ARBA00022491"/>
    </source>
</evidence>
<protein>
    <recommendedName>
        <fullName evidence="5">HTH merR-type domain-containing protein</fullName>
    </recommendedName>
</protein>
<evidence type="ECO:0000313" key="7">
    <source>
        <dbReference type="Proteomes" id="UP001053296"/>
    </source>
</evidence>
<keyword evidence="7" id="KW-1185">Reference proteome</keyword>
<keyword evidence="3" id="KW-0238">DNA-binding</keyword>
<sequence length="70" mass="8285">MRKRWLRTKEAATYSGLSPNTLRKYADEGLIYAARTEGGHRRYDRESIDEFFDQDKLVDFKVQQILESLT</sequence>
<gene>
    <name evidence="6" type="ORF">PSDVSF_00850</name>
</gene>
<dbReference type="NCBIfam" id="TIGR01764">
    <property type="entry name" value="excise"/>
    <property type="match status" value="1"/>
</dbReference>
<dbReference type="RefSeq" id="WP_430708950.1">
    <property type="nucleotide sequence ID" value="NZ_AP024485.1"/>
</dbReference>
<dbReference type="SUPFAM" id="SSF46955">
    <property type="entry name" value="Putative DNA-binding domain"/>
    <property type="match status" value="1"/>
</dbReference>
<dbReference type="InterPro" id="IPR010093">
    <property type="entry name" value="SinI_DNA-bd"/>
</dbReference>
<dbReference type="InterPro" id="IPR000551">
    <property type="entry name" value="MerR-type_HTH_dom"/>
</dbReference>
<dbReference type="SMART" id="SM00422">
    <property type="entry name" value="HTH_MERR"/>
    <property type="match status" value="1"/>
</dbReference>
<evidence type="ECO:0000256" key="3">
    <source>
        <dbReference type="ARBA" id="ARBA00023125"/>
    </source>
</evidence>
<name>A0ABN6ELD3_9BACT</name>
<dbReference type="Gene3D" id="1.10.1660.10">
    <property type="match status" value="1"/>
</dbReference>
<evidence type="ECO:0000256" key="4">
    <source>
        <dbReference type="ARBA" id="ARBA00023163"/>
    </source>
</evidence>
<dbReference type="Pfam" id="PF12728">
    <property type="entry name" value="HTH_17"/>
    <property type="match status" value="1"/>
</dbReference>
<keyword evidence="4" id="KW-0804">Transcription</keyword>
<evidence type="ECO:0000313" key="6">
    <source>
        <dbReference type="EMBL" id="BCS86843.1"/>
    </source>
</evidence>
<dbReference type="InterPro" id="IPR009061">
    <property type="entry name" value="DNA-bd_dom_put_sf"/>
</dbReference>
<dbReference type="InterPro" id="IPR041657">
    <property type="entry name" value="HTH_17"/>
</dbReference>
<evidence type="ECO:0000259" key="5">
    <source>
        <dbReference type="PROSITE" id="PS50937"/>
    </source>
</evidence>
<feature type="domain" description="HTH merR-type" evidence="5">
    <location>
        <begin position="5"/>
        <end position="49"/>
    </location>
</feature>